<dbReference type="InterPro" id="IPR058912">
    <property type="entry name" value="HTH_animal"/>
</dbReference>
<sequence length="276" mass="31584">MMSFDITSLYTNVPVDEAINIITTLLNGTDLPTGYIDGVSHCLTSGYFLWRGDFYQQVNGVAMGSPLAPVVANIYMEWFEGQALTSAPVRPRHWWRYVDDVFAVINRVHVEEFIAHLNSVHSSIQFTTEKEKDGMLPFLDVLVSRGTDGRLSHTVYRKPTHTDRYLRADSHHHPSHLASVPRTLINRALNLCDPQYIDAEFDHLRQVLENNGYNWRQCTRMASSSTGQERHLMIALLPEKLRRPSQLFNEAMFCSACLRTDIRITQVNSSPPCRYL</sequence>
<dbReference type="Pfam" id="PF26215">
    <property type="entry name" value="HTH_animal"/>
    <property type="match status" value="1"/>
</dbReference>
<feature type="domain" description="Reverse transcriptase" evidence="1">
    <location>
        <begin position="1"/>
        <end position="155"/>
    </location>
</feature>
<dbReference type="CDD" id="cd00304">
    <property type="entry name" value="RT_like"/>
    <property type="match status" value="1"/>
</dbReference>
<dbReference type="Proteomes" id="UP000814243">
    <property type="component" value="Unassembled WGS sequence"/>
</dbReference>
<organism evidence="2 3">
    <name type="scientific">Spodoptera exigua</name>
    <name type="common">Beet armyworm</name>
    <name type="synonym">Noctua fulgens</name>
    <dbReference type="NCBI Taxonomy" id="7107"/>
    <lineage>
        <taxon>Eukaryota</taxon>
        <taxon>Metazoa</taxon>
        <taxon>Ecdysozoa</taxon>
        <taxon>Arthropoda</taxon>
        <taxon>Hexapoda</taxon>
        <taxon>Insecta</taxon>
        <taxon>Pterygota</taxon>
        <taxon>Neoptera</taxon>
        <taxon>Endopterygota</taxon>
        <taxon>Lepidoptera</taxon>
        <taxon>Glossata</taxon>
        <taxon>Ditrysia</taxon>
        <taxon>Noctuoidea</taxon>
        <taxon>Noctuidae</taxon>
        <taxon>Amphipyrinae</taxon>
        <taxon>Spodoptera</taxon>
    </lineage>
</organism>
<evidence type="ECO:0000259" key="1">
    <source>
        <dbReference type="PROSITE" id="PS50878"/>
    </source>
</evidence>
<evidence type="ECO:0000313" key="3">
    <source>
        <dbReference type="Proteomes" id="UP000814243"/>
    </source>
</evidence>
<dbReference type="EMBL" id="JACEFF010000767">
    <property type="protein sequence ID" value="KAH9631271.1"/>
    <property type="molecule type" value="Genomic_DNA"/>
</dbReference>
<comment type="caution">
    <text evidence="2">The sequence shown here is derived from an EMBL/GenBank/DDBJ whole genome shotgun (WGS) entry which is preliminary data.</text>
</comment>
<accession>A0A922M6L1</accession>
<name>A0A922M6L1_SPOEX</name>
<dbReference type="PROSITE" id="PS50878">
    <property type="entry name" value="RT_POL"/>
    <property type="match status" value="1"/>
</dbReference>
<dbReference type="Pfam" id="PF00078">
    <property type="entry name" value="RVT_1"/>
    <property type="match status" value="1"/>
</dbReference>
<reference evidence="2" key="1">
    <citation type="journal article" date="2021" name="G3 (Bethesda)">
        <title>Genome and transcriptome analysis of the beet armyworm Spodoptera exigua reveals targets for pest control. .</title>
        <authorList>
            <person name="Simon S."/>
            <person name="Breeschoten T."/>
            <person name="Jansen H.J."/>
            <person name="Dirks R.P."/>
            <person name="Schranz M.E."/>
            <person name="Ros V.I.D."/>
        </authorList>
    </citation>
    <scope>NUCLEOTIDE SEQUENCE</scope>
    <source>
        <strain evidence="2">TB_SE_WUR_2020</strain>
    </source>
</reference>
<proteinExistence type="predicted"/>
<dbReference type="PANTHER" id="PTHR21301">
    <property type="entry name" value="REVERSE TRANSCRIPTASE"/>
    <property type="match status" value="1"/>
</dbReference>
<dbReference type="AlphaFoldDB" id="A0A922M6L1"/>
<dbReference type="InterPro" id="IPR000477">
    <property type="entry name" value="RT_dom"/>
</dbReference>
<dbReference type="PANTHER" id="PTHR21301:SF11">
    <property type="entry name" value="GIY-YIG DOMAIN-CONTAINING PROTEIN"/>
    <property type="match status" value="1"/>
</dbReference>
<protein>
    <recommendedName>
        <fullName evidence="1">Reverse transcriptase domain-containing protein</fullName>
    </recommendedName>
</protein>
<evidence type="ECO:0000313" key="2">
    <source>
        <dbReference type="EMBL" id="KAH9631271.1"/>
    </source>
</evidence>
<gene>
    <name evidence="2" type="ORF">HF086_003707</name>
</gene>